<dbReference type="Pfam" id="PF01047">
    <property type="entry name" value="MarR"/>
    <property type="match status" value="1"/>
</dbReference>
<dbReference type="Proteomes" id="UP000194546">
    <property type="component" value="Unassembled WGS sequence"/>
</dbReference>
<sequence length="178" mass="20154">MLRHWHDTVPNDRLAHLVKDATRAMVRAMQLRLAEHAVSYGHWTFLRILWETDGLTQRELSAQAGVMEPTTFAAVRAMEAMGFVERQQMPDNKKNVHVFLTEQGRALRDKLVPLAEEVNEISVAGMSERDIKTARKVLLAVIENLAGDELGSTDPRRRVLSTRELGRMVAERGEAVED</sequence>
<evidence type="ECO:0000259" key="4">
    <source>
        <dbReference type="PROSITE" id="PS50995"/>
    </source>
</evidence>
<dbReference type="GO" id="GO:0003700">
    <property type="term" value="F:DNA-binding transcription factor activity"/>
    <property type="evidence" value="ECO:0007669"/>
    <property type="project" value="InterPro"/>
</dbReference>
<dbReference type="SMART" id="SM00347">
    <property type="entry name" value="HTH_MARR"/>
    <property type="match status" value="1"/>
</dbReference>
<evidence type="ECO:0000313" key="5">
    <source>
        <dbReference type="EMBL" id="OTP79936.1"/>
    </source>
</evidence>
<dbReference type="Gene3D" id="1.10.10.10">
    <property type="entry name" value="Winged helix-like DNA-binding domain superfamily/Winged helix DNA-binding domain"/>
    <property type="match status" value="1"/>
</dbReference>
<dbReference type="EMBL" id="NBTY01000017">
    <property type="protein sequence ID" value="OTP79936.1"/>
    <property type="molecule type" value="Genomic_DNA"/>
</dbReference>
<dbReference type="InterPro" id="IPR036390">
    <property type="entry name" value="WH_DNA-bd_sf"/>
</dbReference>
<dbReference type="GO" id="GO:0003677">
    <property type="term" value="F:DNA binding"/>
    <property type="evidence" value="ECO:0007669"/>
    <property type="project" value="UniProtKB-KW"/>
</dbReference>
<evidence type="ECO:0000313" key="6">
    <source>
        <dbReference type="Proteomes" id="UP000194546"/>
    </source>
</evidence>
<accession>A0A242N9V0</accession>
<keyword evidence="2" id="KW-0238">DNA-binding</keyword>
<gene>
    <name evidence="5" type="ORF">PAMC26510_03990</name>
</gene>
<evidence type="ECO:0000256" key="1">
    <source>
        <dbReference type="ARBA" id="ARBA00023015"/>
    </source>
</evidence>
<organism evidence="5 6">
    <name type="scientific">Caballeronia sordidicola</name>
    <name type="common">Burkholderia sordidicola</name>
    <dbReference type="NCBI Taxonomy" id="196367"/>
    <lineage>
        <taxon>Bacteria</taxon>
        <taxon>Pseudomonadati</taxon>
        <taxon>Pseudomonadota</taxon>
        <taxon>Betaproteobacteria</taxon>
        <taxon>Burkholderiales</taxon>
        <taxon>Burkholderiaceae</taxon>
        <taxon>Caballeronia</taxon>
    </lineage>
</organism>
<dbReference type="PANTHER" id="PTHR42756:SF1">
    <property type="entry name" value="TRANSCRIPTIONAL REPRESSOR OF EMRAB OPERON"/>
    <property type="match status" value="1"/>
</dbReference>
<evidence type="ECO:0000256" key="3">
    <source>
        <dbReference type="ARBA" id="ARBA00023163"/>
    </source>
</evidence>
<comment type="caution">
    <text evidence="5">The sequence shown here is derived from an EMBL/GenBank/DDBJ whole genome shotgun (WGS) entry which is preliminary data.</text>
</comment>
<dbReference type="InterPro" id="IPR036388">
    <property type="entry name" value="WH-like_DNA-bd_sf"/>
</dbReference>
<evidence type="ECO:0000256" key="2">
    <source>
        <dbReference type="ARBA" id="ARBA00023125"/>
    </source>
</evidence>
<keyword evidence="3" id="KW-0804">Transcription</keyword>
<dbReference type="PANTHER" id="PTHR42756">
    <property type="entry name" value="TRANSCRIPTIONAL REGULATOR, MARR"/>
    <property type="match status" value="1"/>
</dbReference>
<dbReference type="InterPro" id="IPR000835">
    <property type="entry name" value="HTH_MarR-typ"/>
</dbReference>
<feature type="domain" description="HTH marR-type" evidence="4">
    <location>
        <begin position="11"/>
        <end position="143"/>
    </location>
</feature>
<keyword evidence="1" id="KW-0805">Transcription regulation</keyword>
<proteinExistence type="predicted"/>
<reference evidence="5 6" key="1">
    <citation type="submission" date="2017-03" db="EMBL/GenBank/DDBJ databases">
        <title>Genome analysis of strain PAMC 26510.</title>
        <authorList>
            <person name="Oh H.-M."/>
            <person name="Yang J.-A."/>
        </authorList>
    </citation>
    <scope>NUCLEOTIDE SEQUENCE [LARGE SCALE GENOMIC DNA]</scope>
    <source>
        <strain evidence="5 6">PAMC 26510</strain>
    </source>
</reference>
<dbReference type="PROSITE" id="PS50995">
    <property type="entry name" value="HTH_MARR_2"/>
    <property type="match status" value="1"/>
</dbReference>
<protein>
    <submittedName>
        <fullName evidence="5">Transcriptional regulator, MarR family</fullName>
    </submittedName>
</protein>
<dbReference type="SUPFAM" id="SSF46785">
    <property type="entry name" value="Winged helix' DNA-binding domain"/>
    <property type="match status" value="1"/>
</dbReference>
<dbReference type="AlphaFoldDB" id="A0A242N9V0"/>
<name>A0A242N9V0_CABSO</name>